<name>A0ABD2ZS13_9GENT</name>
<dbReference type="EMBL" id="JBJUIK010000007">
    <property type="protein sequence ID" value="KAL3521798.1"/>
    <property type="molecule type" value="Genomic_DNA"/>
</dbReference>
<evidence type="ECO:0000256" key="5">
    <source>
        <dbReference type="ARBA" id="ARBA00022842"/>
    </source>
</evidence>
<dbReference type="GO" id="GO:0008299">
    <property type="term" value="P:isoprenoid biosynthetic process"/>
    <property type="evidence" value="ECO:0007669"/>
    <property type="project" value="UniProtKB-KW"/>
</dbReference>
<evidence type="ECO:0000313" key="8">
    <source>
        <dbReference type="EMBL" id="KAL3521798.1"/>
    </source>
</evidence>
<dbReference type="Gene3D" id="1.10.600.10">
    <property type="entry name" value="Farnesyl Diphosphate Synthase"/>
    <property type="match status" value="1"/>
</dbReference>
<evidence type="ECO:0000256" key="1">
    <source>
        <dbReference type="ARBA" id="ARBA00001946"/>
    </source>
</evidence>
<evidence type="ECO:0000256" key="2">
    <source>
        <dbReference type="ARBA" id="ARBA00006706"/>
    </source>
</evidence>
<dbReference type="CDD" id="cd00685">
    <property type="entry name" value="Trans_IPPS_HT"/>
    <property type="match status" value="1"/>
</dbReference>
<dbReference type="AlphaFoldDB" id="A0ABD2ZS13"/>
<dbReference type="SUPFAM" id="SSF48576">
    <property type="entry name" value="Terpenoid synthases"/>
    <property type="match status" value="1"/>
</dbReference>
<dbReference type="PANTHER" id="PTHR11525:SF0">
    <property type="entry name" value="FARNESYL PYROPHOSPHATE SYNTHASE"/>
    <property type="match status" value="1"/>
</dbReference>
<comment type="similarity">
    <text evidence="2 7">Belongs to the FPP/GGPP synthase family.</text>
</comment>
<sequence>MANLNGTTSDLRTTFLGVYSILKSELLNDPAFEWSDGSRQWVDRMLDYNVPGGKLNRGLSVIDSYKLLKEGKELTQDEVFLASALGWCIEWLQAYFLVLDDIMDNSHTRRGQPCWFRVPKVGMIAVNDGVVLRNHIPRILKKHFREKPYYVDLLDLFNEVEFQTASGQMIDLITTLEGEKDLSKYSLSLHRRIVQYKTAYYSFYLPVACALLMAGENLDKHIDVKNILIDMGIYFQVQDDYLDCFGEPEKIGKIGTDIEDFKCSWLVVKALEKCSEEQKKILFEHYGRPDPADVAKIKALYSELDLQGVFAEFESKSYEKLTSSIEAHPSKAVQAVLKSFLGKIYKRQK</sequence>
<dbReference type="InterPro" id="IPR008949">
    <property type="entry name" value="Isoprenoid_synthase_dom_sf"/>
</dbReference>
<keyword evidence="6" id="KW-0414">Isoprene biosynthesis</keyword>
<accession>A0ABD2ZS13</accession>
<evidence type="ECO:0000256" key="4">
    <source>
        <dbReference type="ARBA" id="ARBA00022723"/>
    </source>
</evidence>
<dbReference type="FunFam" id="1.10.600.10:FF:000008">
    <property type="entry name" value="Farnesyl pyrophosphate synthase"/>
    <property type="match status" value="1"/>
</dbReference>
<dbReference type="PANTHER" id="PTHR11525">
    <property type="entry name" value="FARNESYL-PYROPHOSPHATE SYNTHETASE"/>
    <property type="match status" value="1"/>
</dbReference>
<dbReference type="PROSITE" id="PS00444">
    <property type="entry name" value="POLYPRENYL_SYNTHASE_2"/>
    <property type="match status" value="1"/>
</dbReference>
<dbReference type="GO" id="GO:0046872">
    <property type="term" value="F:metal ion binding"/>
    <property type="evidence" value="ECO:0007669"/>
    <property type="project" value="UniProtKB-KW"/>
</dbReference>
<dbReference type="Proteomes" id="UP001630127">
    <property type="component" value="Unassembled WGS sequence"/>
</dbReference>
<keyword evidence="9" id="KW-1185">Reference proteome</keyword>
<gene>
    <name evidence="8" type="ORF">ACH5RR_014632</name>
</gene>
<dbReference type="Pfam" id="PF00348">
    <property type="entry name" value="polyprenyl_synt"/>
    <property type="match status" value="1"/>
</dbReference>
<keyword evidence="4" id="KW-0479">Metal-binding</keyword>
<reference evidence="8 9" key="1">
    <citation type="submission" date="2024-11" db="EMBL/GenBank/DDBJ databases">
        <title>A near-complete genome assembly of Cinchona calisaya.</title>
        <authorList>
            <person name="Lian D.C."/>
            <person name="Zhao X.W."/>
            <person name="Wei L."/>
        </authorList>
    </citation>
    <scope>NUCLEOTIDE SEQUENCE [LARGE SCALE GENOMIC DNA]</scope>
    <source>
        <tissue evidence="8">Nenye</tissue>
    </source>
</reference>
<comment type="cofactor">
    <cofactor evidence="1">
        <name>Mg(2+)</name>
        <dbReference type="ChEBI" id="CHEBI:18420"/>
    </cofactor>
</comment>
<dbReference type="InterPro" id="IPR039702">
    <property type="entry name" value="FPS1-like"/>
</dbReference>
<dbReference type="GO" id="GO:0016740">
    <property type="term" value="F:transferase activity"/>
    <property type="evidence" value="ECO:0007669"/>
    <property type="project" value="UniProtKB-KW"/>
</dbReference>
<dbReference type="SFLD" id="SFLDG01017">
    <property type="entry name" value="Polyprenyl_Transferase_Like"/>
    <property type="match status" value="1"/>
</dbReference>
<keyword evidence="3 7" id="KW-0808">Transferase</keyword>
<protein>
    <recommendedName>
        <fullName evidence="10">Farnesyl diphosphate synthase</fullName>
    </recommendedName>
</protein>
<proteinExistence type="inferred from homology"/>
<comment type="caution">
    <text evidence="8">The sequence shown here is derived from an EMBL/GenBank/DDBJ whole genome shotgun (WGS) entry which is preliminary data.</text>
</comment>
<evidence type="ECO:0008006" key="10">
    <source>
        <dbReference type="Google" id="ProtNLM"/>
    </source>
</evidence>
<evidence type="ECO:0000256" key="6">
    <source>
        <dbReference type="ARBA" id="ARBA00023229"/>
    </source>
</evidence>
<evidence type="ECO:0000256" key="7">
    <source>
        <dbReference type="RuleBase" id="RU004466"/>
    </source>
</evidence>
<dbReference type="SFLD" id="SFLDS00005">
    <property type="entry name" value="Isoprenoid_Synthase_Type_I"/>
    <property type="match status" value="1"/>
</dbReference>
<organism evidence="8 9">
    <name type="scientific">Cinchona calisaya</name>
    <dbReference type="NCBI Taxonomy" id="153742"/>
    <lineage>
        <taxon>Eukaryota</taxon>
        <taxon>Viridiplantae</taxon>
        <taxon>Streptophyta</taxon>
        <taxon>Embryophyta</taxon>
        <taxon>Tracheophyta</taxon>
        <taxon>Spermatophyta</taxon>
        <taxon>Magnoliopsida</taxon>
        <taxon>eudicotyledons</taxon>
        <taxon>Gunneridae</taxon>
        <taxon>Pentapetalae</taxon>
        <taxon>asterids</taxon>
        <taxon>lamiids</taxon>
        <taxon>Gentianales</taxon>
        <taxon>Rubiaceae</taxon>
        <taxon>Cinchonoideae</taxon>
        <taxon>Cinchoneae</taxon>
        <taxon>Cinchona</taxon>
    </lineage>
</organism>
<evidence type="ECO:0000313" key="9">
    <source>
        <dbReference type="Proteomes" id="UP001630127"/>
    </source>
</evidence>
<evidence type="ECO:0000256" key="3">
    <source>
        <dbReference type="ARBA" id="ARBA00022679"/>
    </source>
</evidence>
<keyword evidence="5" id="KW-0460">Magnesium</keyword>
<dbReference type="InterPro" id="IPR033749">
    <property type="entry name" value="Polyprenyl_synt_CS"/>
</dbReference>
<dbReference type="InterPro" id="IPR000092">
    <property type="entry name" value="Polyprenyl_synt"/>
</dbReference>
<dbReference type="PROSITE" id="PS00723">
    <property type="entry name" value="POLYPRENYL_SYNTHASE_1"/>
    <property type="match status" value="1"/>
</dbReference>